<evidence type="ECO:0008006" key="3">
    <source>
        <dbReference type="Google" id="ProtNLM"/>
    </source>
</evidence>
<reference evidence="1 2" key="1">
    <citation type="submission" date="2023-01" db="EMBL/GenBank/DDBJ databases">
        <authorList>
            <person name="Kreplak J."/>
        </authorList>
    </citation>
    <scope>NUCLEOTIDE SEQUENCE [LARGE SCALE GENOMIC DNA]</scope>
</reference>
<organism evidence="1 2">
    <name type="scientific">Vicia faba</name>
    <name type="common">Broad bean</name>
    <name type="synonym">Faba vulgaris</name>
    <dbReference type="NCBI Taxonomy" id="3906"/>
    <lineage>
        <taxon>Eukaryota</taxon>
        <taxon>Viridiplantae</taxon>
        <taxon>Streptophyta</taxon>
        <taxon>Embryophyta</taxon>
        <taxon>Tracheophyta</taxon>
        <taxon>Spermatophyta</taxon>
        <taxon>Magnoliopsida</taxon>
        <taxon>eudicotyledons</taxon>
        <taxon>Gunneridae</taxon>
        <taxon>Pentapetalae</taxon>
        <taxon>rosids</taxon>
        <taxon>fabids</taxon>
        <taxon>Fabales</taxon>
        <taxon>Fabaceae</taxon>
        <taxon>Papilionoideae</taxon>
        <taxon>50 kb inversion clade</taxon>
        <taxon>NPAAA clade</taxon>
        <taxon>Hologalegina</taxon>
        <taxon>IRL clade</taxon>
        <taxon>Fabeae</taxon>
        <taxon>Vicia</taxon>
    </lineage>
</organism>
<name>A0AAV0ZZQ5_VICFA</name>
<dbReference type="PANTHER" id="PTHR46328">
    <property type="entry name" value="FAR-RED IMPAIRED RESPONSIVE (FAR1) FAMILY PROTEIN-RELATED"/>
    <property type="match status" value="1"/>
</dbReference>
<evidence type="ECO:0000313" key="2">
    <source>
        <dbReference type="Proteomes" id="UP001157006"/>
    </source>
</evidence>
<proteinExistence type="predicted"/>
<sequence>MKNDSGGDDQTANDTTVSATFSHTNVFALNNGRNNEEPRTGTAFGSEENVTRYYTSYAKQMGFGVGKISSKNSDDGKKYFTLACNCARKYVSTSTNPSKQYLTLKTQCRARLNACIALDGTITV</sequence>
<dbReference type="Proteomes" id="UP001157006">
    <property type="component" value="Chromosome 3"/>
</dbReference>
<dbReference type="EMBL" id="OX451738">
    <property type="protein sequence ID" value="CAI8603865.1"/>
    <property type="molecule type" value="Genomic_DNA"/>
</dbReference>
<accession>A0AAV0ZZQ5</accession>
<dbReference type="PANTHER" id="PTHR46328:SF35">
    <property type="entry name" value="PROTEIN FAR1-RELATED SEQUENCE 5-LIKE"/>
    <property type="match status" value="1"/>
</dbReference>
<dbReference type="AlphaFoldDB" id="A0AAV0ZZQ5"/>
<gene>
    <name evidence="1" type="ORF">VFH_III105720</name>
</gene>
<protein>
    <recommendedName>
        <fullName evidence="3">Protein FAR1-RELATED SEQUENCE</fullName>
    </recommendedName>
</protein>
<evidence type="ECO:0000313" key="1">
    <source>
        <dbReference type="EMBL" id="CAI8603865.1"/>
    </source>
</evidence>
<keyword evidence="2" id="KW-1185">Reference proteome</keyword>